<proteinExistence type="predicted"/>
<dbReference type="Gene3D" id="3.40.50.300">
    <property type="entry name" value="P-loop containing nucleotide triphosphate hydrolases"/>
    <property type="match status" value="1"/>
</dbReference>
<gene>
    <name evidence="1" type="ORF">SCARR_00280</name>
</gene>
<organism evidence="1 2">
    <name type="scientific">Pontiella sulfatireligans</name>
    <dbReference type="NCBI Taxonomy" id="2750658"/>
    <lineage>
        <taxon>Bacteria</taxon>
        <taxon>Pseudomonadati</taxon>
        <taxon>Kiritimatiellota</taxon>
        <taxon>Kiritimatiellia</taxon>
        <taxon>Kiritimatiellales</taxon>
        <taxon>Pontiellaceae</taxon>
        <taxon>Pontiella</taxon>
    </lineage>
</organism>
<name>A0A6C2UE94_9BACT</name>
<dbReference type="Pfam" id="PF13481">
    <property type="entry name" value="AAA_25"/>
    <property type="match status" value="1"/>
</dbReference>
<keyword evidence="2" id="KW-1185">Reference proteome</keyword>
<dbReference type="InterPro" id="IPR027417">
    <property type="entry name" value="P-loop_NTPase"/>
</dbReference>
<sequence length="96" mass="10902">MQFEIKDAHFHKRVNTVARAMRMDIDKLCGNLKIMNLRGADFCASQIARAELIIIDPLYKLIDGDENSAQDMKPILALFDRVMRETGEGAFENITS</sequence>
<protein>
    <submittedName>
        <fullName evidence="1">Uncharacterized protein</fullName>
    </submittedName>
</protein>
<evidence type="ECO:0000313" key="1">
    <source>
        <dbReference type="EMBL" id="VGO18229.1"/>
    </source>
</evidence>
<dbReference type="Proteomes" id="UP000346198">
    <property type="component" value="Unassembled WGS sequence"/>
</dbReference>
<reference evidence="1 2" key="1">
    <citation type="submission" date="2019-04" db="EMBL/GenBank/DDBJ databases">
        <authorList>
            <person name="Van Vliet M D."/>
        </authorList>
    </citation>
    <scope>NUCLEOTIDE SEQUENCE [LARGE SCALE GENOMIC DNA]</scope>
    <source>
        <strain evidence="1 2">F21</strain>
    </source>
</reference>
<dbReference type="RefSeq" id="WP_136059733.1">
    <property type="nucleotide sequence ID" value="NZ_CAAHFH010000001.1"/>
</dbReference>
<evidence type="ECO:0000313" key="2">
    <source>
        <dbReference type="Proteomes" id="UP000346198"/>
    </source>
</evidence>
<dbReference type="AlphaFoldDB" id="A0A6C2UE94"/>
<dbReference type="EMBL" id="CAAHFH010000001">
    <property type="protein sequence ID" value="VGO18229.1"/>
    <property type="molecule type" value="Genomic_DNA"/>
</dbReference>
<accession>A0A6C2UE94</accession>